<dbReference type="Proteomes" id="UP000284605">
    <property type="component" value="Unassembled WGS sequence"/>
</dbReference>
<dbReference type="EMBL" id="QYUK01000011">
    <property type="protein sequence ID" value="RJF89800.1"/>
    <property type="molecule type" value="Genomic_DNA"/>
</dbReference>
<dbReference type="Pfam" id="PF07819">
    <property type="entry name" value="PGAP1"/>
    <property type="match status" value="1"/>
</dbReference>
<keyword evidence="3" id="KW-1185">Reference proteome</keyword>
<evidence type="ECO:0000313" key="2">
    <source>
        <dbReference type="EMBL" id="RJF89800.1"/>
    </source>
</evidence>
<dbReference type="SUPFAM" id="SSF53474">
    <property type="entry name" value="alpha/beta-Hydrolases"/>
    <property type="match status" value="1"/>
</dbReference>
<dbReference type="InterPro" id="IPR012908">
    <property type="entry name" value="PGAP1-ab_dom-like"/>
</dbReference>
<keyword evidence="2" id="KW-0378">Hydrolase</keyword>
<comment type="caution">
    <text evidence="2">The sequence shown here is derived from an EMBL/GenBank/DDBJ whole genome shotgun (WGS) entry which is preliminary data.</text>
</comment>
<proteinExistence type="predicted"/>
<reference evidence="2 3" key="1">
    <citation type="submission" date="2018-09" db="EMBL/GenBank/DDBJ databases">
        <authorList>
            <person name="Zhu H."/>
        </authorList>
    </citation>
    <scope>NUCLEOTIDE SEQUENCE [LARGE SCALE GENOMIC DNA]</scope>
    <source>
        <strain evidence="2 3">K1W22B-8</strain>
    </source>
</reference>
<dbReference type="InterPro" id="IPR029058">
    <property type="entry name" value="AB_hydrolase_fold"/>
</dbReference>
<protein>
    <submittedName>
        <fullName evidence="2">Alpha/beta hydrolase</fullName>
    </submittedName>
</protein>
<dbReference type="Gene3D" id="3.40.50.1820">
    <property type="entry name" value="alpha/beta hydrolase"/>
    <property type="match status" value="1"/>
</dbReference>
<organism evidence="2 3">
    <name type="scientific">Oleomonas cavernae</name>
    <dbReference type="NCBI Taxonomy" id="2320859"/>
    <lineage>
        <taxon>Bacteria</taxon>
        <taxon>Pseudomonadati</taxon>
        <taxon>Pseudomonadota</taxon>
        <taxon>Alphaproteobacteria</taxon>
        <taxon>Acetobacterales</taxon>
        <taxon>Acetobacteraceae</taxon>
        <taxon>Oleomonas</taxon>
    </lineage>
</organism>
<dbReference type="GO" id="GO:0016788">
    <property type="term" value="F:hydrolase activity, acting on ester bonds"/>
    <property type="evidence" value="ECO:0007669"/>
    <property type="project" value="InterPro"/>
</dbReference>
<evidence type="ECO:0000259" key="1">
    <source>
        <dbReference type="Pfam" id="PF07819"/>
    </source>
</evidence>
<dbReference type="OrthoDB" id="275181at2"/>
<accession>A0A418WIJ0</accession>
<evidence type="ECO:0000313" key="3">
    <source>
        <dbReference type="Proteomes" id="UP000284605"/>
    </source>
</evidence>
<feature type="domain" description="GPI inositol-deacylase PGAP1-like alpha/beta" evidence="1">
    <location>
        <begin position="215"/>
        <end position="309"/>
    </location>
</feature>
<sequence length="406" mass="43764">MALVVDWRRDLHGAARLAFTGVDRVTGIVEAMHANIAGRALPLGAGTDGRTRGITGLVYRTIQTINGGLGAGVDRGFALLGQGRPALPGPVADRRREAWLAALNGVIGDHLDETVNPLAIPMTFRRGGQALDLEPQALRARLGRVGGHLLVQVHGLCMNDLQWHRKDHDHGDRLAGTFKVVPVKLHYNTGRHISLNGRDFALLLDRLVAAWPVPVERITLLGHSMGGLVTRAACAHARQAGLSWLDRVGEIVYLGTPHHGAPLERGGHWLQTTAEISPYLAPIARLGRLRSAGVTDLRHGNIADEDWAQGDRFARAAGRRRHPLPLASGIRHFAVAASLGQAAGDAKDRLIGDGLVPLDSALGRHPDPAWRLDFAPEHSLTLFETSHWDLLSSPAVADRLVSWLGS</sequence>
<gene>
    <name evidence="2" type="ORF">D3874_24860</name>
</gene>
<dbReference type="AlphaFoldDB" id="A0A418WIJ0"/>
<name>A0A418WIJ0_9PROT</name>
<dbReference type="RefSeq" id="WP_119782029.1">
    <property type="nucleotide sequence ID" value="NZ_QYUK01000011.1"/>
</dbReference>